<protein>
    <submittedName>
        <fullName evidence="1">Uncharacterized protein</fullName>
    </submittedName>
</protein>
<reference evidence="2" key="1">
    <citation type="journal article" date="2019" name="Int. J. Syst. Evol. Microbiol.">
        <title>The Global Catalogue of Microorganisms (GCM) 10K type strain sequencing project: providing services to taxonomists for standard genome sequencing and annotation.</title>
        <authorList>
            <consortium name="The Broad Institute Genomics Platform"/>
            <consortium name="The Broad Institute Genome Sequencing Center for Infectious Disease"/>
            <person name="Wu L."/>
            <person name="Ma J."/>
        </authorList>
    </citation>
    <scope>NUCLEOTIDE SEQUENCE [LARGE SCALE GENOMIC DNA]</scope>
    <source>
        <strain evidence="2">CGMCC 1.12990</strain>
    </source>
</reference>
<sequence length="46" mass="4892">MNKILTSKNRIFENVNGGVIIYDGTTGMSIGVSRGGLFNGFRGLGE</sequence>
<evidence type="ECO:0000313" key="1">
    <source>
        <dbReference type="EMBL" id="GGG59963.1"/>
    </source>
</evidence>
<name>A0ABQ1X4S5_9BACT</name>
<dbReference type="EMBL" id="BMGS01000014">
    <property type="protein sequence ID" value="GGG59963.1"/>
    <property type="molecule type" value="Genomic_DNA"/>
</dbReference>
<organism evidence="1 2">
    <name type="scientific">Hymenobacter glacieicola</name>
    <dbReference type="NCBI Taxonomy" id="1562124"/>
    <lineage>
        <taxon>Bacteria</taxon>
        <taxon>Pseudomonadati</taxon>
        <taxon>Bacteroidota</taxon>
        <taxon>Cytophagia</taxon>
        <taxon>Cytophagales</taxon>
        <taxon>Hymenobacteraceae</taxon>
        <taxon>Hymenobacter</taxon>
    </lineage>
</organism>
<comment type="caution">
    <text evidence="1">The sequence shown here is derived from an EMBL/GenBank/DDBJ whole genome shotgun (WGS) entry which is preliminary data.</text>
</comment>
<accession>A0ABQ1X4S5</accession>
<proteinExistence type="predicted"/>
<keyword evidence="2" id="KW-1185">Reference proteome</keyword>
<evidence type="ECO:0000313" key="2">
    <source>
        <dbReference type="Proteomes" id="UP000601361"/>
    </source>
</evidence>
<gene>
    <name evidence="1" type="ORF">GCM10011378_39920</name>
</gene>
<dbReference type="Proteomes" id="UP000601361">
    <property type="component" value="Unassembled WGS sequence"/>
</dbReference>